<organism evidence="2 3">
    <name type="scientific">Pocillopora damicornis</name>
    <name type="common">Cauliflower coral</name>
    <name type="synonym">Millepora damicornis</name>
    <dbReference type="NCBI Taxonomy" id="46731"/>
    <lineage>
        <taxon>Eukaryota</taxon>
        <taxon>Metazoa</taxon>
        <taxon>Cnidaria</taxon>
        <taxon>Anthozoa</taxon>
        <taxon>Hexacorallia</taxon>
        <taxon>Scleractinia</taxon>
        <taxon>Astrocoeniina</taxon>
        <taxon>Pocilloporidae</taxon>
        <taxon>Pocillopora</taxon>
    </lineage>
</organism>
<evidence type="ECO:0000313" key="3">
    <source>
        <dbReference type="Proteomes" id="UP000275408"/>
    </source>
</evidence>
<dbReference type="OrthoDB" id="5965516at2759"/>
<name>A0A3M6V2W0_POCDA</name>
<protein>
    <submittedName>
        <fullName evidence="2">Uncharacterized protein</fullName>
    </submittedName>
</protein>
<comment type="caution">
    <text evidence="2">The sequence shown here is derived from an EMBL/GenBank/DDBJ whole genome shotgun (WGS) entry which is preliminary data.</text>
</comment>
<dbReference type="Proteomes" id="UP000275408">
    <property type="component" value="Unassembled WGS sequence"/>
</dbReference>
<evidence type="ECO:0000313" key="2">
    <source>
        <dbReference type="EMBL" id="RMX60271.1"/>
    </source>
</evidence>
<feature type="signal peptide" evidence="1">
    <location>
        <begin position="1"/>
        <end position="20"/>
    </location>
</feature>
<dbReference type="AlphaFoldDB" id="A0A3M6V2W0"/>
<gene>
    <name evidence="2" type="ORF">pdam_00009097</name>
</gene>
<sequence>MTYNVLLGAMIITVLGSVASTTHLSSINVIVKALLQPNRINATKQMLNLYPWIRNNWDLKEPEFYIGQKITPLCSGNKTRERNLFTAYEKLSGFVLPLTMAYTYEETKGNQHYRLAKDLKDTSWWLNNTYMAIYHNVSGLPLLPPDQKTEAELDEYTRVFLQALVNDKRVSLTITDDVVKTYRNYTILYTLKDVIREVLSCFQFI</sequence>
<keyword evidence="3" id="KW-1185">Reference proteome</keyword>
<keyword evidence="1" id="KW-0732">Signal</keyword>
<proteinExistence type="predicted"/>
<reference evidence="2 3" key="1">
    <citation type="journal article" date="2018" name="Sci. Rep.">
        <title>Comparative analysis of the Pocillopora damicornis genome highlights role of immune system in coral evolution.</title>
        <authorList>
            <person name="Cunning R."/>
            <person name="Bay R.A."/>
            <person name="Gillette P."/>
            <person name="Baker A.C."/>
            <person name="Traylor-Knowles N."/>
        </authorList>
    </citation>
    <scope>NUCLEOTIDE SEQUENCE [LARGE SCALE GENOMIC DNA]</scope>
    <source>
        <strain evidence="2">RSMAS</strain>
        <tissue evidence="2">Whole animal</tissue>
    </source>
</reference>
<accession>A0A3M6V2W0</accession>
<feature type="chain" id="PRO_5017947221" evidence="1">
    <location>
        <begin position="21"/>
        <end position="205"/>
    </location>
</feature>
<evidence type="ECO:0000256" key="1">
    <source>
        <dbReference type="SAM" id="SignalP"/>
    </source>
</evidence>
<dbReference type="EMBL" id="RCHS01000204">
    <property type="protein sequence ID" value="RMX60271.1"/>
    <property type="molecule type" value="Genomic_DNA"/>
</dbReference>